<dbReference type="AlphaFoldDB" id="A0A4R7ZUW2"/>
<organism evidence="3 4">
    <name type="scientific">Kribbella kalugense</name>
    <dbReference type="NCBI Taxonomy" id="2512221"/>
    <lineage>
        <taxon>Bacteria</taxon>
        <taxon>Bacillati</taxon>
        <taxon>Actinomycetota</taxon>
        <taxon>Actinomycetes</taxon>
        <taxon>Propionibacteriales</taxon>
        <taxon>Kribbellaceae</taxon>
        <taxon>Kribbella</taxon>
    </lineage>
</organism>
<evidence type="ECO:0000313" key="4">
    <source>
        <dbReference type="Proteomes" id="UP000295447"/>
    </source>
</evidence>
<evidence type="ECO:0008006" key="5">
    <source>
        <dbReference type="Google" id="ProtNLM"/>
    </source>
</evidence>
<name>A0A4R7ZUW2_9ACTN</name>
<comment type="caution">
    <text evidence="3">The sequence shown here is derived from an EMBL/GenBank/DDBJ whole genome shotgun (WGS) entry which is preliminary data.</text>
</comment>
<feature type="region of interest" description="Disordered" evidence="1">
    <location>
        <begin position="51"/>
        <end position="79"/>
    </location>
</feature>
<keyword evidence="2" id="KW-0812">Transmembrane</keyword>
<evidence type="ECO:0000256" key="1">
    <source>
        <dbReference type="SAM" id="MobiDB-lite"/>
    </source>
</evidence>
<feature type="transmembrane region" description="Helical" evidence="2">
    <location>
        <begin position="21"/>
        <end position="40"/>
    </location>
</feature>
<dbReference type="Proteomes" id="UP000295447">
    <property type="component" value="Unassembled WGS sequence"/>
</dbReference>
<evidence type="ECO:0000313" key="3">
    <source>
        <dbReference type="EMBL" id="TDW21903.1"/>
    </source>
</evidence>
<keyword evidence="4" id="KW-1185">Reference proteome</keyword>
<keyword evidence="2" id="KW-1133">Transmembrane helix</keyword>
<proteinExistence type="predicted"/>
<sequence>MTDEPVKESKVRRVFAGPRRLIAIAVLICAVAGSAGYAVARSSNSDAAAAPPAAAGAQLPGGEGGSNARSGPAAGGSVGTVSNVSGSTFTLTTSAGEKVTVNVTSSTTYLKGSSAATQAAVTNGASVLVLGTTDSTTITAGQVVVDPATGSGSPGGQVIPFQQGTQSAAQQVGQIPADYTEGDGTVVSGTTAYKATQAALAAYPGGVVDRVVQLSSGEYEVHNIGVNWPHHIFVNSSFQVVGAE</sequence>
<protein>
    <recommendedName>
        <fullName evidence="5">DUF5666 domain-containing protein</fullName>
    </recommendedName>
</protein>
<reference evidence="3 4" key="1">
    <citation type="submission" date="2019-03" db="EMBL/GenBank/DDBJ databases">
        <title>Genomic Encyclopedia of Type Strains, Phase III (KMG-III): the genomes of soil and plant-associated and newly described type strains.</title>
        <authorList>
            <person name="Whitman W."/>
        </authorList>
    </citation>
    <scope>NUCLEOTIDE SEQUENCE [LARGE SCALE GENOMIC DNA]</scope>
    <source>
        <strain evidence="3 4">VKM Ac-2570</strain>
    </source>
</reference>
<accession>A0A4R7ZUW2</accession>
<gene>
    <name evidence="3" type="ORF">EV650_0734</name>
</gene>
<evidence type="ECO:0000256" key="2">
    <source>
        <dbReference type="SAM" id="Phobius"/>
    </source>
</evidence>
<keyword evidence="2" id="KW-0472">Membrane</keyword>
<dbReference type="EMBL" id="SODF01000001">
    <property type="protein sequence ID" value="TDW21903.1"/>
    <property type="molecule type" value="Genomic_DNA"/>
</dbReference>